<evidence type="ECO:0000313" key="4">
    <source>
        <dbReference type="EMBL" id="AKV76485.1"/>
    </source>
</evidence>
<reference evidence="10 11" key="2">
    <citation type="journal article" date="2015" name="Genome Announc.">
        <title>Complete Genome Sequences of Evolved Arsenate-Resistant Metallosphaera sedula Strains.</title>
        <authorList>
            <person name="Ai C."/>
            <person name="McCarthy S."/>
            <person name="Schackwitz W."/>
            <person name="Martin J."/>
            <person name="Lipzen A."/>
            <person name="Blum P."/>
        </authorList>
    </citation>
    <scope>NUCLEOTIDE SEQUENCE [LARGE SCALE GENOMIC DNA]</scope>
    <source>
        <strain evidence="5 11">ARS120-1</strain>
        <strain evidence="6 10">ARS120-2</strain>
        <strain evidence="3 13">ARS50-1</strain>
        <strain evidence="4 12">ARS50-2</strain>
    </source>
</reference>
<dbReference type="Proteomes" id="UP000029084">
    <property type="component" value="Chromosome"/>
</dbReference>
<dbReference type="Proteomes" id="UP000061362">
    <property type="component" value="Chromosome"/>
</dbReference>
<dbReference type="EMBL" id="CP012175">
    <property type="protein sequence ID" value="AKV80982.1"/>
    <property type="molecule type" value="Genomic_DNA"/>
</dbReference>
<dbReference type="Proteomes" id="UP000062398">
    <property type="component" value="Chromosome"/>
</dbReference>
<evidence type="ECO:0000313" key="2">
    <source>
        <dbReference type="EMBL" id="AIM27365.1"/>
    </source>
</evidence>
<dbReference type="PANTHER" id="PTHR43135">
    <property type="entry name" value="ALPHA-D-RIBOSE 1-METHYLPHOSPHONATE 5-TRIPHOSPHATE DIPHOSPHATASE"/>
    <property type="match status" value="1"/>
</dbReference>
<protein>
    <submittedName>
        <fullName evidence="3">Amidohydrolase</fullName>
    </submittedName>
    <submittedName>
        <fullName evidence="2">Pro-Hyp dipeptidase, Metallo peptidase, MEROPS family M38</fullName>
    </submittedName>
</protein>
<gene>
    <name evidence="2" type="ORF">HA72_1219</name>
    <name evidence="3" type="ORF">MsedA_1238</name>
    <name evidence="4" type="ORF">MsedB_1240</name>
    <name evidence="5" type="ORF">MsedC_1238</name>
    <name evidence="6" type="ORF">MsedD_1239</name>
    <name evidence="7" type="ORF">MsedE_1242</name>
</gene>
<accession>A0A088E7Q3</accession>
<keyword evidence="3" id="KW-0378">Hydrolase</keyword>
<dbReference type="OrthoDB" id="24954at2157"/>
<evidence type="ECO:0000259" key="1">
    <source>
        <dbReference type="Pfam" id="PF01979"/>
    </source>
</evidence>
<evidence type="ECO:0000313" key="7">
    <source>
        <dbReference type="EMBL" id="AKV83223.1"/>
    </source>
</evidence>
<evidence type="ECO:0000313" key="11">
    <source>
        <dbReference type="Proteomes" id="UP000062398"/>
    </source>
</evidence>
<dbReference type="InterPro" id="IPR051781">
    <property type="entry name" value="Metallo-dep_Hydrolase"/>
</dbReference>
<dbReference type="AlphaFoldDB" id="A0A088E7Q3"/>
<dbReference type="Proteomes" id="UP000062475">
    <property type="component" value="Chromosome"/>
</dbReference>
<evidence type="ECO:0000313" key="3">
    <source>
        <dbReference type="EMBL" id="AKV74246.1"/>
    </source>
</evidence>
<evidence type="ECO:0000313" key="10">
    <source>
        <dbReference type="Proteomes" id="UP000061362"/>
    </source>
</evidence>
<evidence type="ECO:0000313" key="13">
    <source>
        <dbReference type="Proteomes" id="UP000068832"/>
    </source>
</evidence>
<dbReference type="CDD" id="cd01299">
    <property type="entry name" value="Met_dep_hydrolase_A"/>
    <property type="match status" value="1"/>
</dbReference>
<evidence type="ECO:0000313" key="12">
    <source>
        <dbReference type="Proteomes" id="UP000062475"/>
    </source>
</evidence>
<dbReference type="OMA" id="PSDTRWI"/>
<dbReference type="Pfam" id="PF01979">
    <property type="entry name" value="Amidohydro_1"/>
    <property type="match status" value="1"/>
</dbReference>
<dbReference type="SUPFAM" id="SSF51338">
    <property type="entry name" value="Composite domain of metallo-dependent hydrolases"/>
    <property type="match status" value="1"/>
</dbReference>
<evidence type="ECO:0000313" key="9">
    <source>
        <dbReference type="Proteomes" id="UP000056255"/>
    </source>
</evidence>
<dbReference type="GeneID" id="91755713"/>
<dbReference type="EMBL" id="CP008822">
    <property type="protein sequence ID" value="AIM27365.1"/>
    <property type="molecule type" value="Genomic_DNA"/>
</dbReference>
<proteinExistence type="predicted"/>
<dbReference type="Proteomes" id="UP000068832">
    <property type="component" value="Chromosome"/>
</dbReference>
<name>A0A088E7Q3_9CREN</name>
<dbReference type="EMBL" id="CP012173">
    <property type="protein sequence ID" value="AKV76485.1"/>
    <property type="molecule type" value="Genomic_DNA"/>
</dbReference>
<dbReference type="InterPro" id="IPR011059">
    <property type="entry name" value="Metal-dep_hydrolase_composite"/>
</dbReference>
<dbReference type="PATRIC" id="fig|43687.5.peg.1326"/>
<sequence length="390" mass="42798">MLKFSGKIFDGTKLIEGTVLVEGNQIVEVEEGKMESDSTKGFIIPGMIDAHLHFFGVHEDNVMSWNLVNEIDVAIRSTRDMERLLRSGFTTVRDLGSKVATRLSNLERSGEIIGPRVIASGYSLAITGGDDDPRDLPLEMAQKLSYSFYCDSPYECRKAVRLAVRQGAGVIKVYASGAFSQGGKILPGLGPYELKSIVEESHRFGLKVASHAYGREAILNSVEAGVDTIEHGLGLDKDTASMMLDRGTCYIPTLATYEIPFHVANPEVRRYREEAVSRHMKEDVKLAKSVGLKIATGTDYVGSDARPHGKNYREAVLLSQFMGNDEVLASTTSVAAECLGIRAGRIEKGYLADLVVLRNDPLQNVENLSPENVLYVVKDGKMYRGVGRED</sequence>
<dbReference type="EMBL" id="CP012174">
    <property type="protein sequence ID" value="AKV78737.1"/>
    <property type="molecule type" value="Genomic_DNA"/>
</dbReference>
<dbReference type="PANTHER" id="PTHR43135:SF3">
    <property type="entry name" value="ALPHA-D-RIBOSE 1-METHYLPHOSPHONATE 5-TRIPHOSPHATE DIPHOSPHATASE"/>
    <property type="match status" value="1"/>
</dbReference>
<dbReference type="Gene3D" id="3.20.20.140">
    <property type="entry name" value="Metal-dependent hydrolases"/>
    <property type="match status" value="1"/>
</dbReference>
<organism evidence="2 8">
    <name type="scientific">Metallosphaera sedula</name>
    <dbReference type="NCBI Taxonomy" id="43687"/>
    <lineage>
        <taxon>Archaea</taxon>
        <taxon>Thermoproteota</taxon>
        <taxon>Thermoprotei</taxon>
        <taxon>Sulfolobales</taxon>
        <taxon>Sulfolobaceae</taxon>
        <taxon>Metallosphaera</taxon>
    </lineage>
</organism>
<dbReference type="EMBL" id="CP012176">
    <property type="protein sequence ID" value="AKV83223.1"/>
    <property type="molecule type" value="Genomic_DNA"/>
</dbReference>
<dbReference type="Proteomes" id="UP000056255">
    <property type="component" value="Chromosome"/>
</dbReference>
<reference evidence="2 8" key="1">
    <citation type="journal article" date="2014" name="J. Bacteriol.">
        <title>Role of an Archaeal PitA Transporter in the Copper and Arsenic Resistance of Metallosphaera sedula, an Extreme Thermoacidophile.</title>
        <authorList>
            <person name="McCarthy S."/>
            <person name="Ai C."/>
            <person name="Wheaton G."/>
            <person name="Tevatia R."/>
            <person name="Eckrich V."/>
            <person name="Kelly R."/>
            <person name="Blum P."/>
        </authorList>
    </citation>
    <scope>NUCLEOTIDE SEQUENCE [LARGE SCALE GENOMIC DNA]</scope>
    <source>
        <strain evidence="2 8">CuR1</strain>
    </source>
</reference>
<feature type="domain" description="Amidohydrolase-related" evidence="1">
    <location>
        <begin position="42"/>
        <end position="382"/>
    </location>
</feature>
<dbReference type="RefSeq" id="WP_012021167.1">
    <property type="nucleotide sequence ID" value="NZ_AP019770.1"/>
</dbReference>
<dbReference type="InterPro" id="IPR057744">
    <property type="entry name" value="OTAase-like"/>
</dbReference>
<dbReference type="SUPFAM" id="SSF51556">
    <property type="entry name" value="Metallo-dependent hydrolases"/>
    <property type="match status" value="1"/>
</dbReference>
<dbReference type="EMBL" id="CP012172">
    <property type="protein sequence ID" value="AKV74246.1"/>
    <property type="molecule type" value="Genomic_DNA"/>
</dbReference>
<dbReference type="InterPro" id="IPR006680">
    <property type="entry name" value="Amidohydro-rel"/>
</dbReference>
<evidence type="ECO:0000313" key="5">
    <source>
        <dbReference type="EMBL" id="AKV78737.1"/>
    </source>
</evidence>
<dbReference type="GO" id="GO:0016810">
    <property type="term" value="F:hydrolase activity, acting on carbon-nitrogen (but not peptide) bonds"/>
    <property type="evidence" value="ECO:0007669"/>
    <property type="project" value="InterPro"/>
</dbReference>
<evidence type="ECO:0000313" key="6">
    <source>
        <dbReference type="EMBL" id="AKV80982.1"/>
    </source>
</evidence>
<reference evidence="7 9" key="3">
    <citation type="submission" date="2015-07" db="EMBL/GenBank/DDBJ databases">
        <title>Physiological, transcriptional responses and genome re-sequencing of acid resistant extremely thermoacidophilic Metallosphaera sedula SARC-M1.</title>
        <authorList>
            <person name="Ai C."/>
            <person name="McCarthy S."/>
            <person name="Eckrich V."/>
            <person name="Rudrappa D."/>
            <person name="Qiu G."/>
            <person name="Blum P."/>
        </authorList>
    </citation>
    <scope>NUCLEOTIDE SEQUENCE [LARGE SCALE GENOMIC DNA]</scope>
    <source>
        <strain evidence="7 9">SARC-M1</strain>
    </source>
</reference>
<dbReference type="Gene3D" id="2.30.40.10">
    <property type="entry name" value="Urease, subunit C, domain 1"/>
    <property type="match status" value="1"/>
</dbReference>
<dbReference type="InterPro" id="IPR032466">
    <property type="entry name" value="Metal_Hydrolase"/>
</dbReference>
<evidence type="ECO:0000313" key="8">
    <source>
        <dbReference type="Proteomes" id="UP000029084"/>
    </source>
</evidence>